<dbReference type="EMBL" id="CAKKNE010000005">
    <property type="protein sequence ID" value="CAH0377499.1"/>
    <property type="molecule type" value="Genomic_DNA"/>
</dbReference>
<evidence type="ECO:0000256" key="2">
    <source>
        <dbReference type="SAM" id="Phobius"/>
    </source>
</evidence>
<evidence type="ECO:0000256" key="1">
    <source>
        <dbReference type="SAM" id="MobiDB-lite"/>
    </source>
</evidence>
<protein>
    <submittedName>
        <fullName evidence="3">Uncharacterized protein</fullName>
    </submittedName>
</protein>
<dbReference type="AlphaFoldDB" id="A0A8J2X3H7"/>
<keyword evidence="2" id="KW-1133">Transmembrane helix</keyword>
<feature type="transmembrane region" description="Helical" evidence="2">
    <location>
        <begin position="79"/>
        <end position="99"/>
    </location>
</feature>
<evidence type="ECO:0000313" key="4">
    <source>
        <dbReference type="Proteomes" id="UP000789595"/>
    </source>
</evidence>
<evidence type="ECO:0000313" key="3">
    <source>
        <dbReference type="EMBL" id="CAH0377499.1"/>
    </source>
</evidence>
<proteinExistence type="predicted"/>
<reference evidence="3" key="1">
    <citation type="submission" date="2021-11" db="EMBL/GenBank/DDBJ databases">
        <authorList>
            <consortium name="Genoscope - CEA"/>
            <person name="William W."/>
        </authorList>
    </citation>
    <scope>NUCLEOTIDE SEQUENCE</scope>
</reference>
<gene>
    <name evidence="3" type="ORF">PECAL_5P20340</name>
</gene>
<feature type="region of interest" description="Disordered" evidence="1">
    <location>
        <begin position="163"/>
        <end position="213"/>
    </location>
</feature>
<keyword evidence="4" id="KW-1185">Reference proteome</keyword>
<keyword evidence="2" id="KW-0812">Transmembrane</keyword>
<sequence>MPDSDDTRSTSEKRHQALEAQMKQRQFVQRLKERGERIKNAESTPLEKELRSRLWWECALAGTATCIGTAALLRRRAGVVASTLGGILVGNLTFGGVFARRVEPFFEKICAQPEHSPRVDSLLCPTFLDLKAMMAEEPPAKAVSGAMTRIWELCEARAERFGGGAASNSDDGWAGQPSADDWSSPGGPSDDWASPGNQSTDEDRWYQPPPPKK</sequence>
<comment type="caution">
    <text evidence="3">The sequence shown here is derived from an EMBL/GenBank/DDBJ whole genome shotgun (WGS) entry which is preliminary data.</text>
</comment>
<keyword evidence="2" id="KW-0472">Membrane</keyword>
<feature type="compositionally biased region" description="Low complexity" evidence="1">
    <location>
        <begin position="177"/>
        <end position="192"/>
    </location>
</feature>
<accession>A0A8J2X3H7</accession>
<dbReference type="Proteomes" id="UP000789595">
    <property type="component" value="Unassembled WGS sequence"/>
</dbReference>
<organism evidence="3 4">
    <name type="scientific">Pelagomonas calceolata</name>
    <dbReference type="NCBI Taxonomy" id="35677"/>
    <lineage>
        <taxon>Eukaryota</taxon>
        <taxon>Sar</taxon>
        <taxon>Stramenopiles</taxon>
        <taxon>Ochrophyta</taxon>
        <taxon>Pelagophyceae</taxon>
        <taxon>Pelagomonadales</taxon>
        <taxon>Pelagomonadaceae</taxon>
        <taxon>Pelagomonas</taxon>
    </lineage>
</organism>
<name>A0A8J2X3H7_9STRA</name>